<keyword evidence="7" id="KW-0406">Ion transport</keyword>
<dbReference type="AlphaFoldDB" id="A0AA36G9X8"/>
<gene>
    <name evidence="8" type="ORF">MSPICULIGERA_LOCUS21509</name>
</gene>
<dbReference type="GO" id="GO:0016020">
    <property type="term" value="C:membrane"/>
    <property type="evidence" value="ECO:0007669"/>
    <property type="project" value="UniProtKB-SubCell"/>
</dbReference>
<dbReference type="Pfam" id="PF06963">
    <property type="entry name" value="FPN1"/>
    <property type="match status" value="1"/>
</dbReference>
<keyword evidence="4 7" id="KW-0812">Transmembrane</keyword>
<feature type="transmembrane region" description="Helical" evidence="7">
    <location>
        <begin position="114"/>
        <end position="138"/>
    </location>
</feature>
<name>A0AA36G9X8_9BILA</name>
<comment type="function">
    <text evidence="7">May be involved in iron transport and iron homeostasis.</text>
</comment>
<accession>A0AA36G9X8</accession>
<comment type="subcellular location">
    <subcellularLocation>
        <location evidence="1 7">Membrane</location>
        <topology evidence="1 7">Multi-pass membrane protein</topology>
    </subcellularLocation>
</comment>
<keyword evidence="3 7" id="KW-0813">Transport</keyword>
<comment type="similarity">
    <text evidence="2 7">Belongs to the ferroportin (FP) (TC 2.A.100) family. SLC40A subfamily.</text>
</comment>
<keyword evidence="5 7" id="KW-1133">Transmembrane helix</keyword>
<organism evidence="8 9">
    <name type="scientific">Mesorhabditis spiculigera</name>
    <dbReference type="NCBI Taxonomy" id="96644"/>
    <lineage>
        <taxon>Eukaryota</taxon>
        <taxon>Metazoa</taxon>
        <taxon>Ecdysozoa</taxon>
        <taxon>Nematoda</taxon>
        <taxon>Chromadorea</taxon>
        <taxon>Rhabditida</taxon>
        <taxon>Rhabditina</taxon>
        <taxon>Rhabditomorpha</taxon>
        <taxon>Rhabditoidea</taxon>
        <taxon>Rhabditidae</taxon>
        <taxon>Mesorhabditinae</taxon>
        <taxon>Mesorhabditis</taxon>
    </lineage>
</organism>
<reference evidence="8" key="1">
    <citation type="submission" date="2023-06" db="EMBL/GenBank/DDBJ databases">
        <authorList>
            <person name="Delattre M."/>
        </authorList>
    </citation>
    <scope>NUCLEOTIDE SEQUENCE</scope>
    <source>
        <strain evidence="8">AF72</strain>
    </source>
</reference>
<dbReference type="GO" id="GO:0005381">
    <property type="term" value="F:iron ion transmembrane transporter activity"/>
    <property type="evidence" value="ECO:0007669"/>
    <property type="project" value="UniProtKB-UniRule"/>
</dbReference>
<evidence type="ECO:0000256" key="4">
    <source>
        <dbReference type="ARBA" id="ARBA00022692"/>
    </source>
</evidence>
<comment type="caution">
    <text evidence="8">The sequence shown here is derived from an EMBL/GenBank/DDBJ whole genome shotgun (WGS) entry which is preliminary data.</text>
</comment>
<dbReference type="InterPro" id="IPR009716">
    <property type="entry name" value="Ferroportin-1"/>
</dbReference>
<sequence>MNLSGYFGSLTLEKWWLDFKVAFVPPSQPTFTLIDPSVDLPASPQSSISIIVFLSGISIARFSLWMVDLAITQVMQEGIPESQRNTVFGIQNAVSQIFSVLKDVMVVLLPDPATFGICIFISYAFVSTGYLSYLYYLLKSKNEKAIKTENLEDVAEALMLQPVVES</sequence>
<feature type="non-terminal residue" evidence="8">
    <location>
        <position position="1"/>
    </location>
</feature>
<protein>
    <recommendedName>
        <fullName evidence="7">Solute carrier family 40 member</fullName>
    </recommendedName>
</protein>
<dbReference type="Proteomes" id="UP001177023">
    <property type="component" value="Unassembled WGS sequence"/>
</dbReference>
<keyword evidence="6 7" id="KW-0472">Membrane</keyword>
<comment type="caution">
    <text evidence="7">Lacks conserved residue(s) required for the propagation of feature annotation.</text>
</comment>
<evidence type="ECO:0000313" key="9">
    <source>
        <dbReference type="Proteomes" id="UP001177023"/>
    </source>
</evidence>
<evidence type="ECO:0000313" key="8">
    <source>
        <dbReference type="EMBL" id="CAJ0583429.1"/>
    </source>
</evidence>
<evidence type="ECO:0000256" key="6">
    <source>
        <dbReference type="ARBA" id="ARBA00023136"/>
    </source>
</evidence>
<dbReference type="PANTHER" id="PTHR11660">
    <property type="entry name" value="SOLUTE CARRIER FAMILY 40 MEMBER"/>
    <property type="match status" value="1"/>
</dbReference>
<dbReference type="InterPro" id="IPR036259">
    <property type="entry name" value="MFS_trans_sf"/>
</dbReference>
<evidence type="ECO:0000256" key="5">
    <source>
        <dbReference type="ARBA" id="ARBA00022989"/>
    </source>
</evidence>
<evidence type="ECO:0000256" key="7">
    <source>
        <dbReference type="RuleBase" id="RU365065"/>
    </source>
</evidence>
<keyword evidence="9" id="KW-1185">Reference proteome</keyword>
<evidence type="ECO:0000256" key="2">
    <source>
        <dbReference type="ARBA" id="ARBA00006279"/>
    </source>
</evidence>
<evidence type="ECO:0000256" key="3">
    <source>
        <dbReference type="ARBA" id="ARBA00022448"/>
    </source>
</evidence>
<evidence type="ECO:0000256" key="1">
    <source>
        <dbReference type="ARBA" id="ARBA00004141"/>
    </source>
</evidence>
<dbReference type="EMBL" id="CATQJA010002665">
    <property type="protein sequence ID" value="CAJ0583429.1"/>
    <property type="molecule type" value="Genomic_DNA"/>
</dbReference>
<proteinExistence type="inferred from homology"/>
<dbReference type="PANTHER" id="PTHR11660:SF57">
    <property type="entry name" value="SOLUTE CARRIER FAMILY 40 MEMBER"/>
    <property type="match status" value="1"/>
</dbReference>
<dbReference type="SUPFAM" id="SSF103473">
    <property type="entry name" value="MFS general substrate transporter"/>
    <property type="match status" value="1"/>
</dbReference>